<reference evidence="2" key="1">
    <citation type="submission" date="2022-11" db="UniProtKB">
        <authorList>
            <consortium name="WormBaseParasite"/>
        </authorList>
    </citation>
    <scope>IDENTIFICATION</scope>
</reference>
<name>A0AC35GAE0_9BILA</name>
<protein>
    <submittedName>
        <fullName evidence="2">Crossover junction endonuclease EME1</fullName>
    </submittedName>
</protein>
<organism evidence="1 2">
    <name type="scientific">Panagrolaimus sp. PS1159</name>
    <dbReference type="NCBI Taxonomy" id="55785"/>
    <lineage>
        <taxon>Eukaryota</taxon>
        <taxon>Metazoa</taxon>
        <taxon>Ecdysozoa</taxon>
        <taxon>Nematoda</taxon>
        <taxon>Chromadorea</taxon>
        <taxon>Rhabditida</taxon>
        <taxon>Tylenchina</taxon>
        <taxon>Panagrolaimomorpha</taxon>
        <taxon>Panagrolaimoidea</taxon>
        <taxon>Panagrolaimidae</taxon>
        <taxon>Panagrolaimus</taxon>
    </lineage>
</organism>
<dbReference type="Proteomes" id="UP000887580">
    <property type="component" value="Unplaced"/>
</dbReference>
<dbReference type="WBParaSite" id="PS1159_v2.g3234.t1">
    <property type="protein sequence ID" value="PS1159_v2.g3234.t1"/>
    <property type="gene ID" value="PS1159_v2.g3234"/>
</dbReference>
<evidence type="ECO:0000313" key="2">
    <source>
        <dbReference type="WBParaSite" id="PS1159_v2.g3234.t1"/>
    </source>
</evidence>
<accession>A0AC35GAE0</accession>
<evidence type="ECO:0000313" key="1">
    <source>
        <dbReference type="Proteomes" id="UP000887580"/>
    </source>
</evidence>
<sequence>MDISIIELDISEPGPSTITTTATEEVEKDDDKQQPKRKRRAKEEIEAEKMEKEVKRIRREMNSAKNSKCEQFLFCYVDRSVCLLDDSIEQELKNRFVERAVPDQLAFVDGEYGFGKVIWKRKRIDAIIEEGKVKSLQTMDPEGCFIHVLEGGAFNQLIKKNEFQKFVENVSKEHKHCRSLPNIVVFGQGGAHTTQTTTLSLKSFEHYRNQVRYCKTATDFSYLVAQLHRAIAKSEKRMAQDDTVPIIEMEKGIRDGIKADLRLDWWTRMLSHVHRLSEEQKRAIVLRWPDPFIFMNDLIQKEPDEAIKSIADIVGGNNRRIGPAIAKTIYTFLTSKDGEDVIVE</sequence>
<proteinExistence type="predicted"/>